<feature type="chain" id="PRO_5030040109" evidence="1">
    <location>
        <begin position="26"/>
        <end position="128"/>
    </location>
</feature>
<dbReference type="PANTHER" id="PTHR39335:SF1">
    <property type="entry name" value="BLL4220 PROTEIN"/>
    <property type="match status" value="1"/>
</dbReference>
<organism evidence="2 3">
    <name type="scientific">Pseudomonas jessenii</name>
    <dbReference type="NCBI Taxonomy" id="77298"/>
    <lineage>
        <taxon>Bacteria</taxon>
        <taxon>Pseudomonadati</taxon>
        <taxon>Pseudomonadota</taxon>
        <taxon>Gammaproteobacteria</taxon>
        <taxon>Pseudomonadales</taxon>
        <taxon>Pseudomonadaceae</taxon>
        <taxon>Pseudomonas</taxon>
    </lineage>
</organism>
<dbReference type="Pfam" id="PF03640">
    <property type="entry name" value="Lipoprotein_15"/>
    <property type="match status" value="2"/>
</dbReference>
<feature type="signal peptide" evidence="1">
    <location>
        <begin position="1"/>
        <end position="25"/>
    </location>
</feature>
<dbReference type="RefSeq" id="WP_090452175.1">
    <property type="nucleotide sequence ID" value="NZ_CATKQF010000073.1"/>
</dbReference>
<keyword evidence="1" id="KW-0732">Signal</keyword>
<keyword evidence="3" id="KW-1185">Reference proteome</keyword>
<sequence length="128" mass="14215">MKQISQSFKALLLVAAFSLPTMAFAAEPAMMKDGMMVDHKGMTLYTFDKDTGGTSVCTGECAKHWPPLKAEAGAKAEGKWTVVQRDDGTMQWAYDGKPLYYYDDDKKPGDKTGDMKNKVWHVLQGPKM</sequence>
<evidence type="ECO:0000313" key="2">
    <source>
        <dbReference type="EMBL" id="SEB53701.1"/>
    </source>
</evidence>
<reference evidence="3" key="1">
    <citation type="submission" date="2016-10" db="EMBL/GenBank/DDBJ databases">
        <authorList>
            <person name="Varghese N."/>
            <person name="Submissions S."/>
        </authorList>
    </citation>
    <scope>NUCLEOTIDE SEQUENCE [LARGE SCALE GENOMIC DNA]</scope>
    <source>
        <strain evidence="3">BS3660</strain>
    </source>
</reference>
<dbReference type="InterPro" id="IPR005297">
    <property type="entry name" value="Lipoprotein_repeat"/>
</dbReference>
<name>A0A231GBW6_PSEJE</name>
<dbReference type="InterPro" id="IPR014558">
    <property type="entry name" value="UCP029720"/>
</dbReference>
<gene>
    <name evidence="2" type="ORF">SAMN04490187_0830</name>
</gene>
<dbReference type="GO" id="GO:0043448">
    <property type="term" value="P:alkane catabolic process"/>
    <property type="evidence" value="ECO:0007669"/>
    <property type="project" value="TreeGrafter"/>
</dbReference>
<proteinExistence type="predicted"/>
<dbReference type="AlphaFoldDB" id="A0A231GBW6"/>
<dbReference type="Proteomes" id="UP000198542">
    <property type="component" value="Unassembled WGS sequence"/>
</dbReference>
<dbReference type="PIRSF" id="PIRSF029720">
    <property type="entry name" value="UCP029720"/>
    <property type="match status" value="1"/>
</dbReference>
<evidence type="ECO:0000256" key="1">
    <source>
        <dbReference type="SAM" id="SignalP"/>
    </source>
</evidence>
<dbReference type="EMBL" id="FNTC01000002">
    <property type="protein sequence ID" value="SEB53701.1"/>
    <property type="molecule type" value="Genomic_DNA"/>
</dbReference>
<accession>A0A231GBW6</accession>
<keyword evidence="2" id="KW-0449">Lipoprotein</keyword>
<evidence type="ECO:0000313" key="3">
    <source>
        <dbReference type="Proteomes" id="UP000198542"/>
    </source>
</evidence>
<dbReference type="PANTHER" id="PTHR39335">
    <property type="entry name" value="BLL4220 PROTEIN"/>
    <property type="match status" value="1"/>
</dbReference>
<protein>
    <submittedName>
        <fullName evidence="2">Predicted lipoprotein with conserved Yx(FWY)xxD motif</fullName>
    </submittedName>
</protein>